<keyword evidence="2 4" id="KW-0732">Signal</keyword>
<evidence type="ECO:0000256" key="4">
    <source>
        <dbReference type="SAM" id="SignalP"/>
    </source>
</evidence>
<feature type="transmembrane region" description="Helical" evidence="3">
    <location>
        <begin position="573"/>
        <end position="593"/>
    </location>
</feature>
<dbReference type="InterPro" id="IPR019819">
    <property type="entry name" value="Carboxylesterase_B_CS"/>
</dbReference>
<proteinExistence type="inferred from homology"/>
<evidence type="ECO:0000313" key="6">
    <source>
        <dbReference type="EMBL" id="KAH3729726.1"/>
    </source>
</evidence>
<dbReference type="InterPro" id="IPR051093">
    <property type="entry name" value="Neuroligin/BSAL"/>
</dbReference>
<dbReference type="InterPro" id="IPR029058">
    <property type="entry name" value="AB_hydrolase_fold"/>
</dbReference>
<gene>
    <name evidence="6" type="ORF">DPMN_055704</name>
</gene>
<evidence type="ECO:0000256" key="2">
    <source>
        <dbReference type="ARBA" id="ARBA00022729"/>
    </source>
</evidence>
<evidence type="ECO:0000259" key="5">
    <source>
        <dbReference type="Pfam" id="PF00135"/>
    </source>
</evidence>
<sequence length="660" mass="75673">MRTNSVIVLLMLVFVANGAYCITVQTPVGAISGLEETLTVDGRQYRMSKFLSIPFAESTAGENRFKKPIPKAPFSSTFDATQLPMACYPSYYEAEQKLDKYVNFTEDCLTLNVFVPHTFEKNVSLPVMVWIYGGAFVEGASVIYPAEGISTIGDVVVVTLNYRIGMFGFIQSTDGKLPGNQGLWDQHLGIKWVHDNIKAFTGNPNDVTIFGESAGGASVVYQALYPGNQGFFQRVIAQSGSALAYWASHELPNAEAFITKKGCDQAPDPLECLRALTPGQLQDNDTLPWVPFVDKDFVIASPKDIVHGTDSTTSSARNFFASLDFMTGMNNFDGALYLRDVWPNILHYSDMNTFVLTREEFIVIAIPAVVIDVIKPKNIRTALVDEELLNIQYTDWQHPNDSATLRFSLTNVSSDAAFFYPAVSTVKGHATLGKGKSYLYELSVVPTTHALQTPNWISGSNHADDIQYVFGYPLYAGPRSTGNYTEEERRLARGMVTMWTNFAKSGDPNKPEDARQFTNATWAEYDLDFQSFLQFTNQGALLGSQFLARRMQLWSDLLPTSSKGFQGIYYYYYYYYYMYYYYYYYYYFFYYYYYYYYYYYHHHHHNHHHYYYYYYYYYLVHQNLLSMETIMRTPRVLIEPTPSGHHSLHHSDHELIFDAM</sequence>
<name>A0A9D4CT56_DREPO</name>
<comment type="similarity">
    <text evidence="1">Belongs to the type-B carboxylesterase/lipase family.</text>
</comment>
<feature type="chain" id="PRO_5038800876" description="Carboxylesterase type B domain-containing protein" evidence="4">
    <location>
        <begin position="22"/>
        <end position="660"/>
    </location>
</feature>
<evidence type="ECO:0000256" key="1">
    <source>
        <dbReference type="ARBA" id="ARBA00005964"/>
    </source>
</evidence>
<keyword evidence="7" id="KW-1185">Reference proteome</keyword>
<feature type="signal peptide" evidence="4">
    <location>
        <begin position="1"/>
        <end position="21"/>
    </location>
</feature>
<reference evidence="6" key="2">
    <citation type="submission" date="2020-11" db="EMBL/GenBank/DDBJ databases">
        <authorList>
            <person name="McCartney M.A."/>
            <person name="Auch B."/>
            <person name="Kono T."/>
            <person name="Mallez S."/>
            <person name="Becker A."/>
            <person name="Gohl D.M."/>
            <person name="Silverstein K.A.T."/>
            <person name="Koren S."/>
            <person name="Bechman K.B."/>
            <person name="Herman A."/>
            <person name="Abrahante J.E."/>
            <person name="Garbe J."/>
        </authorList>
    </citation>
    <scope>NUCLEOTIDE SEQUENCE</scope>
    <source>
        <strain evidence="6">Duluth1</strain>
        <tissue evidence="6">Whole animal</tissue>
    </source>
</reference>
<dbReference type="SUPFAM" id="SSF53474">
    <property type="entry name" value="alpha/beta-Hydrolases"/>
    <property type="match status" value="1"/>
</dbReference>
<dbReference type="InterPro" id="IPR002018">
    <property type="entry name" value="CarbesteraseB"/>
</dbReference>
<dbReference type="Proteomes" id="UP000828390">
    <property type="component" value="Unassembled WGS sequence"/>
</dbReference>
<organism evidence="6 7">
    <name type="scientific">Dreissena polymorpha</name>
    <name type="common">Zebra mussel</name>
    <name type="synonym">Mytilus polymorpha</name>
    <dbReference type="NCBI Taxonomy" id="45954"/>
    <lineage>
        <taxon>Eukaryota</taxon>
        <taxon>Metazoa</taxon>
        <taxon>Spiralia</taxon>
        <taxon>Lophotrochozoa</taxon>
        <taxon>Mollusca</taxon>
        <taxon>Bivalvia</taxon>
        <taxon>Autobranchia</taxon>
        <taxon>Heteroconchia</taxon>
        <taxon>Euheterodonta</taxon>
        <taxon>Imparidentia</taxon>
        <taxon>Neoheterodontei</taxon>
        <taxon>Myida</taxon>
        <taxon>Dreissenoidea</taxon>
        <taxon>Dreissenidae</taxon>
        <taxon>Dreissena</taxon>
    </lineage>
</organism>
<dbReference type="Pfam" id="PF00135">
    <property type="entry name" value="COesterase"/>
    <property type="match status" value="1"/>
</dbReference>
<evidence type="ECO:0000313" key="7">
    <source>
        <dbReference type="Proteomes" id="UP000828390"/>
    </source>
</evidence>
<keyword evidence="3" id="KW-1133">Transmembrane helix</keyword>
<dbReference type="PROSITE" id="PS00941">
    <property type="entry name" value="CARBOXYLESTERASE_B_2"/>
    <property type="match status" value="1"/>
</dbReference>
<dbReference type="EMBL" id="JAIWYP010000012">
    <property type="protein sequence ID" value="KAH3729726.1"/>
    <property type="molecule type" value="Genomic_DNA"/>
</dbReference>
<reference evidence="6" key="1">
    <citation type="journal article" date="2019" name="bioRxiv">
        <title>The Genome of the Zebra Mussel, Dreissena polymorpha: A Resource for Invasive Species Research.</title>
        <authorList>
            <person name="McCartney M.A."/>
            <person name="Auch B."/>
            <person name="Kono T."/>
            <person name="Mallez S."/>
            <person name="Zhang Y."/>
            <person name="Obille A."/>
            <person name="Becker A."/>
            <person name="Abrahante J.E."/>
            <person name="Garbe J."/>
            <person name="Badalamenti J.P."/>
            <person name="Herman A."/>
            <person name="Mangelson H."/>
            <person name="Liachko I."/>
            <person name="Sullivan S."/>
            <person name="Sone E.D."/>
            <person name="Koren S."/>
            <person name="Silverstein K.A.T."/>
            <person name="Beckman K.B."/>
            <person name="Gohl D.M."/>
        </authorList>
    </citation>
    <scope>NUCLEOTIDE SEQUENCE</scope>
    <source>
        <strain evidence="6">Duluth1</strain>
        <tissue evidence="6">Whole animal</tissue>
    </source>
</reference>
<accession>A0A9D4CT56</accession>
<dbReference type="Gene3D" id="3.40.50.1820">
    <property type="entry name" value="alpha/beta hydrolase"/>
    <property type="match status" value="1"/>
</dbReference>
<evidence type="ECO:0000256" key="3">
    <source>
        <dbReference type="SAM" id="Phobius"/>
    </source>
</evidence>
<protein>
    <recommendedName>
        <fullName evidence="5">Carboxylesterase type B domain-containing protein</fullName>
    </recommendedName>
</protein>
<comment type="caution">
    <text evidence="6">The sequence shown here is derived from an EMBL/GenBank/DDBJ whole genome shotgun (WGS) entry which is preliminary data.</text>
</comment>
<keyword evidence="3" id="KW-0812">Transmembrane</keyword>
<dbReference type="PANTHER" id="PTHR43903">
    <property type="entry name" value="NEUROLIGIN"/>
    <property type="match status" value="1"/>
</dbReference>
<dbReference type="AlphaFoldDB" id="A0A9D4CT56"/>
<feature type="domain" description="Carboxylesterase type B" evidence="5">
    <location>
        <begin position="23"/>
        <end position="554"/>
    </location>
</feature>
<keyword evidence="3" id="KW-0472">Membrane</keyword>